<dbReference type="GO" id="GO:0030705">
    <property type="term" value="P:cytoskeleton-dependent intracellular transport"/>
    <property type="evidence" value="ECO:0007669"/>
    <property type="project" value="InterPro"/>
</dbReference>
<dbReference type="InterPro" id="IPR008636">
    <property type="entry name" value="Hook_C"/>
</dbReference>
<dbReference type="Proteomes" id="UP001174909">
    <property type="component" value="Unassembled WGS sequence"/>
</dbReference>
<dbReference type="GO" id="GO:0005874">
    <property type="term" value="C:microtubule"/>
    <property type="evidence" value="ECO:0007669"/>
    <property type="project" value="UniProtKB-KW"/>
</dbReference>
<keyword evidence="6" id="KW-0206">Cytoskeleton</keyword>
<reference evidence="12" key="1">
    <citation type="submission" date="2023-03" db="EMBL/GenBank/DDBJ databases">
        <authorList>
            <person name="Steffen K."/>
            <person name="Cardenas P."/>
        </authorList>
    </citation>
    <scope>NUCLEOTIDE SEQUENCE</scope>
</reference>
<dbReference type="InterPro" id="IPR043936">
    <property type="entry name" value="HOOK_N"/>
</dbReference>
<accession>A0AA35RZR4</accession>
<evidence type="ECO:0000256" key="3">
    <source>
        <dbReference type="ARBA" id="ARBA00022490"/>
    </source>
</evidence>
<feature type="coiled-coil region" evidence="8">
    <location>
        <begin position="620"/>
        <end position="863"/>
    </location>
</feature>
<dbReference type="Gene3D" id="1.10.418.10">
    <property type="entry name" value="Calponin-like domain"/>
    <property type="match status" value="1"/>
</dbReference>
<keyword evidence="5 8" id="KW-0175">Coiled coil</keyword>
<dbReference type="CDD" id="cd12254">
    <property type="entry name" value="RRM_hnRNPH_ESRPs_RBM12_like"/>
    <property type="match status" value="1"/>
</dbReference>
<dbReference type="InterPro" id="IPR036872">
    <property type="entry name" value="CH_dom_sf"/>
</dbReference>
<feature type="region of interest" description="Disordered" evidence="9">
    <location>
        <begin position="302"/>
        <end position="341"/>
    </location>
</feature>
<evidence type="ECO:0000256" key="9">
    <source>
        <dbReference type="SAM" id="MobiDB-lite"/>
    </source>
</evidence>
<comment type="similarity">
    <text evidence="2">Belongs to the hook family.</text>
</comment>
<dbReference type="InterPro" id="IPR000504">
    <property type="entry name" value="RRM_dom"/>
</dbReference>
<feature type="compositionally biased region" description="Basic and acidic residues" evidence="9">
    <location>
        <begin position="21"/>
        <end position="40"/>
    </location>
</feature>
<evidence type="ECO:0000256" key="6">
    <source>
        <dbReference type="ARBA" id="ARBA00023212"/>
    </source>
</evidence>
<dbReference type="InterPro" id="IPR035979">
    <property type="entry name" value="RBD_domain_sf"/>
</dbReference>
<dbReference type="GO" id="GO:0005813">
    <property type="term" value="C:centrosome"/>
    <property type="evidence" value="ECO:0007669"/>
    <property type="project" value="TreeGrafter"/>
</dbReference>
<dbReference type="GO" id="GO:0003723">
    <property type="term" value="F:RNA binding"/>
    <property type="evidence" value="ECO:0007669"/>
    <property type="project" value="UniProtKB-UniRule"/>
</dbReference>
<dbReference type="SMART" id="SM00360">
    <property type="entry name" value="RRM"/>
    <property type="match status" value="2"/>
</dbReference>
<evidence type="ECO:0000313" key="12">
    <source>
        <dbReference type="EMBL" id="CAI8020669.1"/>
    </source>
</evidence>
<keyword evidence="13" id="KW-1185">Reference proteome</keyword>
<keyword evidence="4" id="KW-0493">Microtubule</keyword>
<evidence type="ECO:0000259" key="11">
    <source>
        <dbReference type="PROSITE" id="PS50102"/>
    </source>
</evidence>
<feature type="region of interest" description="Disordered" evidence="9">
    <location>
        <begin position="1"/>
        <end position="109"/>
    </location>
</feature>
<dbReference type="InterPro" id="IPR001715">
    <property type="entry name" value="CH_dom"/>
</dbReference>
<evidence type="ECO:0000256" key="2">
    <source>
        <dbReference type="ARBA" id="ARBA00006946"/>
    </source>
</evidence>
<name>A0AA35RZR4_GEOBA</name>
<protein>
    <submittedName>
        <fullName evidence="12">Probable RNA-binding protein 19</fullName>
    </submittedName>
</protein>
<feature type="domain" description="RRM" evidence="11">
    <location>
        <begin position="225"/>
        <end position="303"/>
    </location>
</feature>
<dbReference type="SUPFAM" id="SSF54928">
    <property type="entry name" value="RNA-binding domain, RBD"/>
    <property type="match status" value="2"/>
</dbReference>
<dbReference type="PROSITE" id="PS50102">
    <property type="entry name" value="RRM"/>
    <property type="match status" value="2"/>
</dbReference>
<proteinExistence type="inferred from homology"/>
<keyword evidence="7" id="KW-0694">RNA-binding</keyword>
<feature type="compositionally biased region" description="Gly residues" evidence="9">
    <location>
        <begin position="937"/>
        <end position="950"/>
    </location>
</feature>
<feature type="region of interest" description="Disordered" evidence="9">
    <location>
        <begin position="1079"/>
        <end position="1100"/>
    </location>
</feature>
<dbReference type="GO" id="GO:0031122">
    <property type="term" value="P:cytoplasmic microtubule organization"/>
    <property type="evidence" value="ECO:0007669"/>
    <property type="project" value="InterPro"/>
</dbReference>
<dbReference type="PROSITE" id="PS50021">
    <property type="entry name" value="CH"/>
    <property type="match status" value="1"/>
</dbReference>
<evidence type="ECO:0000259" key="10">
    <source>
        <dbReference type="PROSITE" id="PS50021"/>
    </source>
</evidence>
<dbReference type="Pfam" id="PF19047">
    <property type="entry name" value="HOOK_N"/>
    <property type="match status" value="1"/>
</dbReference>
<feature type="region of interest" description="Disordered" evidence="9">
    <location>
        <begin position="930"/>
        <end position="966"/>
    </location>
</feature>
<evidence type="ECO:0000256" key="1">
    <source>
        <dbReference type="ARBA" id="ARBA00004245"/>
    </source>
</evidence>
<gene>
    <name evidence="12" type="ORF">GBAR_LOCUS12348</name>
</gene>
<evidence type="ECO:0000256" key="8">
    <source>
        <dbReference type="SAM" id="Coils"/>
    </source>
</evidence>
<dbReference type="EMBL" id="CASHTH010001841">
    <property type="protein sequence ID" value="CAI8020669.1"/>
    <property type="molecule type" value="Genomic_DNA"/>
</dbReference>
<feature type="domain" description="Calponin-homology (CH)" evidence="10">
    <location>
        <begin position="456"/>
        <end position="575"/>
    </location>
</feature>
<feature type="compositionally biased region" description="Pro residues" evidence="9">
    <location>
        <begin position="1085"/>
        <end position="1099"/>
    </location>
</feature>
<dbReference type="Gene3D" id="3.30.70.330">
    <property type="match status" value="2"/>
</dbReference>
<dbReference type="GO" id="GO:0005737">
    <property type="term" value="C:cytoplasm"/>
    <property type="evidence" value="ECO:0007669"/>
    <property type="project" value="TreeGrafter"/>
</dbReference>
<evidence type="ECO:0000256" key="7">
    <source>
        <dbReference type="PROSITE-ProRule" id="PRU00176"/>
    </source>
</evidence>
<feature type="compositionally biased region" description="Basic and acidic residues" evidence="9">
    <location>
        <begin position="309"/>
        <end position="318"/>
    </location>
</feature>
<dbReference type="SUPFAM" id="SSF116907">
    <property type="entry name" value="Hook domain"/>
    <property type="match status" value="1"/>
</dbReference>
<feature type="compositionally biased region" description="Basic and acidic residues" evidence="9">
    <location>
        <begin position="194"/>
        <end position="211"/>
    </location>
</feature>
<dbReference type="PANTHER" id="PTHR18947">
    <property type="entry name" value="HOOK PROTEINS"/>
    <property type="match status" value="1"/>
</dbReference>
<feature type="domain" description="RRM" evidence="11">
    <location>
        <begin position="115"/>
        <end position="190"/>
    </location>
</feature>
<comment type="caution">
    <text evidence="12">The sequence shown here is derived from an EMBL/GenBank/DDBJ whole genome shotgun (WGS) entry which is preliminary data.</text>
</comment>
<dbReference type="InterPro" id="IPR012677">
    <property type="entry name" value="Nucleotide-bd_a/b_plait_sf"/>
</dbReference>
<feature type="coiled-coil region" evidence="8">
    <location>
        <begin position="970"/>
        <end position="1030"/>
    </location>
</feature>
<evidence type="ECO:0000256" key="5">
    <source>
        <dbReference type="ARBA" id="ARBA00023054"/>
    </source>
</evidence>
<sequence>MEDREARKRGWRGKERRKRRKGEEEGERERGKIRGVHSREMGSNIVATTENMTDLDYLRSKVVTELTPASDDDSEMASDDGAPSESTDSGDEESESNKEEAPTNQSLNKFSSTLFTLRMRGLPFKSKREDVETFFHPLALADVRFTVDKDGRPSGRAYVDFNSEEDMNEALKRNGDCIGKRYIELFRDEGPQSFRREVESEKKREFGGRGNEEEEEEDETIADSGRLFLRNLSFTVKEDDLMETFEQFGPLTEVTVPLDKTTNRPTGLGFVTFMLPEHAVRAYEALDGQVYQGRLLHILPGRQRRGRHQAREEIEESKSGSSFKKKKEREQKSQSGSGHNWNALFLGANSVVDAMSRRYSTPKSSILDPESESSAAVRMALGETQLVSETREFLEAEGVQLDVFEKKNPKRSSTVILVKNLPHARNFALFLHFSVFKSMSTPLTPTSATPVSYTSDELHDSLVKWLHSCLSLGGTQCTFDGTSLSDGVIISRCLSQLAPATFTAEWSEKIIYVTGGHWKLRLNNLKKINKGILDYYDNVLHLSLDSFSHPDLSRIANEGSKADMARLLQLVLGIAINCERKETYIQDIMAMQEDSQHVIMAAIQELISTQSPKMIMGEAYKELEEQHKHTLLKLQEIQVEKEQLLQSSHDVVAQLQAAQHEGEELGAELERVREELVAAKSSAGVTGAAKLQQVMRQLEAVKSDNIRLETERDELKHRVQELDSQTTDLLQKNRELQVENEEISVLRDSLEEMKYMESKVKSYESMIHQYKKKIEDVQEMKKQLKAMNDKNMTYMQQNLDLEEELRRLSGLRSQIDMQKERQQQLENELAQEKLRCLEVTQDAEDTHQVLDAVRVELAQLKREKEMQIPGTPTALAPSLAGWNMEPPTPGSLDNPDLGSTLNEVFTPEMREKMVRLEKENEILRRRLAEGGPSPVEVGGGGGVRTGVRGGGEGEESLSRGRGGGGGEQMVAVLRKQLQEKEKKISQLQAAAQENSKYSPSHHLLYTSLLIQSLKSQLKDKDKHIERIERDYMTDRLSWEREEKLVVSAWYEMVGSIPRSDFWDRTPHFSVIREPLSIGNLSQSTPPSPASQPPPPPPLPRSHELKIKLFKLFTGGTHYSLAVGLQALAKATGGGDERCSPEYPSNVNVLLDSSTAPWIAHGNGYD</sequence>
<organism evidence="12 13">
    <name type="scientific">Geodia barretti</name>
    <name type="common">Barrett's horny sponge</name>
    <dbReference type="NCBI Taxonomy" id="519541"/>
    <lineage>
        <taxon>Eukaryota</taxon>
        <taxon>Metazoa</taxon>
        <taxon>Porifera</taxon>
        <taxon>Demospongiae</taxon>
        <taxon>Heteroscleromorpha</taxon>
        <taxon>Tetractinellida</taxon>
        <taxon>Astrophorina</taxon>
        <taxon>Geodiidae</taxon>
        <taxon>Geodia</taxon>
    </lineage>
</organism>
<dbReference type="Pfam" id="PF00076">
    <property type="entry name" value="RRM_1"/>
    <property type="match status" value="2"/>
</dbReference>
<keyword evidence="3" id="KW-0963">Cytoplasm</keyword>
<feature type="region of interest" description="Disordered" evidence="9">
    <location>
        <begin position="194"/>
        <end position="220"/>
    </location>
</feature>
<dbReference type="Pfam" id="PF05622">
    <property type="entry name" value="HOOK"/>
    <property type="match status" value="1"/>
</dbReference>
<evidence type="ECO:0000313" key="13">
    <source>
        <dbReference type="Proteomes" id="UP001174909"/>
    </source>
</evidence>
<dbReference type="AlphaFoldDB" id="A0AA35RZR4"/>
<evidence type="ECO:0000256" key="4">
    <source>
        <dbReference type="ARBA" id="ARBA00022701"/>
    </source>
</evidence>
<dbReference type="FunFam" id="1.10.418.10:FF:000024">
    <property type="entry name" value="Hook homolog 3 (Drosophila)"/>
    <property type="match status" value="1"/>
</dbReference>
<feature type="compositionally biased region" description="Basic residues" evidence="9">
    <location>
        <begin position="9"/>
        <end position="20"/>
    </location>
</feature>
<dbReference type="GO" id="GO:0008017">
    <property type="term" value="F:microtubule binding"/>
    <property type="evidence" value="ECO:0007669"/>
    <property type="project" value="InterPro"/>
</dbReference>
<dbReference type="PANTHER" id="PTHR18947:SF39">
    <property type="entry name" value="PROTEIN HOOK"/>
    <property type="match status" value="1"/>
</dbReference>
<comment type="subcellular location">
    <subcellularLocation>
        <location evidence="1">Cytoplasm</location>
        <location evidence="1">Cytoskeleton</location>
    </subcellularLocation>
</comment>
<dbReference type="GO" id="GO:0051959">
    <property type="term" value="F:dynein light intermediate chain binding"/>
    <property type="evidence" value="ECO:0007669"/>
    <property type="project" value="TreeGrafter"/>
</dbReference>